<dbReference type="Proteomes" id="UP000002505">
    <property type="component" value="Plasmid pACHL01"/>
</dbReference>
<dbReference type="EMBL" id="CP001342">
    <property type="protein sequence ID" value="ACL41963.1"/>
    <property type="molecule type" value="Genomic_DNA"/>
</dbReference>
<evidence type="ECO:0000313" key="1">
    <source>
        <dbReference type="EMBL" id="ACL41963.1"/>
    </source>
</evidence>
<name>B8HHR6_PSECP</name>
<accession>B8HHR6</accession>
<dbReference type="HOGENOM" id="CLU_1393819_0_0_11"/>
<keyword evidence="1" id="KW-0614">Plasmid</keyword>
<dbReference type="KEGG" id="ach:Achl_4012"/>
<sequence length="195" mass="22007">MSSYHLGRSWPGHGTPVEDNCPCPKMPCGLVEDTNLHPDCDQHPFQHAKTMRSMHPADQCPEISDSGWADLQLRKLDPVIAYMEATDEDAWRVDTVRSADGTTNCFFGHLFNMGGNDARGNELWNGFENLWASTYMIYPINDGTDSRYPQPTPKQRILAYLRDLNTGAAKAVPQLMEEEFAYHLAQEKEMGARTI</sequence>
<protein>
    <submittedName>
        <fullName evidence="1">Uncharacterized protein</fullName>
    </submittedName>
</protein>
<gene>
    <name evidence="1" type="ordered locus">Achl_4012</name>
</gene>
<geneLocation type="plasmid" evidence="1 2">
    <name>pACHL01</name>
</geneLocation>
<dbReference type="AlphaFoldDB" id="B8HHR6"/>
<organism evidence="1 2">
    <name type="scientific">Pseudarthrobacter chlorophenolicus (strain ATCC 700700 / DSM 12829 / CIP 107037 / JCM 12360 / KCTC 9906 / NCIMB 13794 / A6)</name>
    <name type="common">Arthrobacter chlorophenolicus</name>
    <dbReference type="NCBI Taxonomy" id="452863"/>
    <lineage>
        <taxon>Bacteria</taxon>
        <taxon>Bacillati</taxon>
        <taxon>Actinomycetota</taxon>
        <taxon>Actinomycetes</taxon>
        <taxon>Micrococcales</taxon>
        <taxon>Micrococcaceae</taxon>
        <taxon>Pseudarthrobacter</taxon>
    </lineage>
</organism>
<keyword evidence="2" id="KW-1185">Reference proteome</keyword>
<proteinExistence type="predicted"/>
<reference evidence="1" key="1">
    <citation type="submission" date="2009-01" db="EMBL/GenBank/DDBJ databases">
        <title>Complete sequence of plasmid1 of Arthrobacter chlorophenolicus A6.</title>
        <authorList>
            <consortium name="US DOE Joint Genome Institute"/>
            <person name="Lucas S."/>
            <person name="Copeland A."/>
            <person name="Lapidus A."/>
            <person name="Glavina del Rio T."/>
            <person name="Tice H."/>
            <person name="Bruce D."/>
            <person name="Goodwin L."/>
            <person name="Pitluck S."/>
            <person name="Goltsman E."/>
            <person name="Clum A."/>
            <person name="Larimer F."/>
            <person name="Land M."/>
            <person name="Hauser L."/>
            <person name="Kyrpides N."/>
            <person name="Mikhailova N."/>
            <person name="Jansson J."/>
            <person name="Richardson P."/>
        </authorList>
    </citation>
    <scope>NUCLEOTIDE SEQUENCE [LARGE SCALE GENOMIC DNA]</scope>
    <source>
        <strain evidence="1">A6</strain>
        <plasmid evidence="1">pACHL01</plasmid>
    </source>
</reference>
<evidence type="ECO:0000313" key="2">
    <source>
        <dbReference type="Proteomes" id="UP000002505"/>
    </source>
</evidence>